<dbReference type="EMBL" id="JARUIS010000002">
    <property type="protein sequence ID" value="MDS1002402.1"/>
    <property type="molecule type" value="Genomic_DNA"/>
</dbReference>
<protein>
    <submittedName>
        <fullName evidence="1">Uncharacterized protein</fullName>
    </submittedName>
</protein>
<evidence type="ECO:0000313" key="1">
    <source>
        <dbReference type="EMBL" id="MDS1002402.1"/>
    </source>
</evidence>
<dbReference type="AlphaFoldDB" id="A0AAE4FIW2"/>
<name>A0AAE4FIW2_CLOSG</name>
<dbReference type="Proteomes" id="UP001182303">
    <property type="component" value="Unassembled WGS sequence"/>
</dbReference>
<accession>A0AAE4FIW2</accession>
<gene>
    <name evidence="1" type="ORF">P9J83_02665</name>
</gene>
<evidence type="ECO:0000313" key="2">
    <source>
        <dbReference type="Proteomes" id="UP001182303"/>
    </source>
</evidence>
<proteinExistence type="predicted"/>
<comment type="caution">
    <text evidence="1">The sequence shown here is derived from an EMBL/GenBank/DDBJ whole genome shotgun (WGS) entry which is preliminary data.</text>
</comment>
<reference evidence="1" key="1">
    <citation type="submission" date="2023-04" db="EMBL/GenBank/DDBJ databases">
        <title>Assessment of the microbiological origin of a defect in Grana Padano cheese.</title>
        <authorList>
            <person name="Zago M."/>
            <person name="Rossetti L."/>
            <person name="Bonvini B."/>
            <person name="Carminati D."/>
            <person name="Giraffa G."/>
        </authorList>
    </citation>
    <scope>NUCLEOTIDE SEQUENCE</scope>
    <source>
        <strain evidence="1">4990</strain>
    </source>
</reference>
<organism evidence="1 2">
    <name type="scientific">Clostridium sporogenes</name>
    <dbReference type="NCBI Taxonomy" id="1509"/>
    <lineage>
        <taxon>Bacteria</taxon>
        <taxon>Bacillati</taxon>
        <taxon>Bacillota</taxon>
        <taxon>Clostridia</taxon>
        <taxon>Eubacteriales</taxon>
        <taxon>Clostridiaceae</taxon>
        <taxon>Clostridium</taxon>
    </lineage>
</organism>
<dbReference type="RefSeq" id="WP_310942786.1">
    <property type="nucleotide sequence ID" value="NZ_JARUIS010000002.1"/>
</dbReference>
<sequence length="311" mass="36823">MKNNPIEIVGITSEEEISKYNIQYPYEEFCKSYTIKLTKSKPKIGQILKVSLEPKISEWKYIFTQGQYKIFIEGVINIKVLFLENPYDENIYSTEISRIISGFLTVESDYTDSLKPTLFIEEAFITPLNGNKFSVSLLIAMGIILQIEDENVKEYTKVLDVEDDFKEELQYNNSEDNFKGELQYNNEEDNSGEVLQYDNEEDNFKEELQYDNIEYYNPNEEMEYEHIEDAQYEEVKETNLQYENEEYKNTEESNLQNDVQHEDVENIKLKEEVEHDDIKDADFSEADMEKLRENSINIDVEYDMNLSKNDF</sequence>